<dbReference type="SUPFAM" id="SSF50494">
    <property type="entry name" value="Trypsin-like serine proteases"/>
    <property type="match status" value="1"/>
</dbReference>
<dbReference type="InterPro" id="IPR009003">
    <property type="entry name" value="Peptidase_S1_PA"/>
</dbReference>
<sequence length="396" mass="43088">MFYHARHWSRACHHVPRWPRGVGATSLIVSPYARAIAVAPASQLHESVDAASPDEDKLDLYLEHVAESLHDQAHASIQDLYHQYQHEAGTVIDRIVPYDERPPPSRRADVLHKARSSVADKEGDGLILVVHAQIGSSKLVPTKLAVCSGFVIDASLSNHQQGDTIVTCAHTLEQMYGHFKRNSTSDPRTTSTISFILPSSGKPRVISNLLSSMPRSDVIVLEAQPVATSCRLRPLPLTPFPVYTGTPVLTHLFGSPDPPTVRRSIARTKVTPHRGGTEEVESPISWLGGHAWRRWGSGVMLGYRSYTGLELEAGISSVLPHIMTSVLPTSGSSGGPLVNAETGCVVGMTSGRRMDNRVEGERGWGCSSEGIFEGSCPRQNDHTDPGIARPFYAIHN</sequence>
<organism evidence="1 2">
    <name type="scientific">Lithohypha guttulata</name>
    <dbReference type="NCBI Taxonomy" id="1690604"/>
    <lineage>
        <taxon>Eukaryota</taxon>
        <taxon>Fungi</taxon>
        <taxon>Dikarya</taxon>
        <taxon>Ascomycota</taxon>
        <taxon>Pezizomycotina</taxon>
        <taxon>Eurotiomycetes</taxon>
        <taxon>Chaetothyriomycetidae</taxon>
        <taxon>Chaetothyriales</taxon>
        <taxon>Trichomeriaceae</taxon>
        <taxon>Lithohypha</taxon>
    </lineage>
</organism>
<reference evidence="1 2" key="1">
    <citation type="submission" date="2023-08" db="EMBL/GenBank/DDBJ databases">
        <title>Black Yeasts Isolated from many extreme environments.</title>
        <authorList>
            <person name="Coleine C."/>
            <person name="Stajich J.E."/>
            <person name="Selbmann L."/>
        </authorList>
    </citation>
    <scope>NUCLEOTIDE SEQUENCE [LARGE SCALE GENOMIC DNA]</scope>
    <source>
        <strain evidence="1 2">CCFEE 5885</strain>
    </source>
</reference>
<dbReference type="EMBL" id="JAVRRG010000009">
    <property type="protein sequence ID" value="KAK5099577.1"/>
    <property type="molecule type" value="Genomic_DNA"/>
</dbReference>
<keyword evidence="2" id="KW-1185">Reference proteome</keyword>
<name>A0ABR0KL16_9EURO</name>
<dbReference type="Pfam" id="PF13365">
    <property type="entry name" value="Trypsin_2"/>
    <property type="match status" value="1"/>
</dbReference>
<accession>A0ABR0KL16</accession>
<evidence type="ECO:0000313" key="1">
    <source>
        <dbReference type="EMBL" id="KAK5099577.1"/>
    </source>
</evidence>
<gene>
    <name evidence="1" type="ORF">LTR24_001236</name>
</gene>
<dbReference type="Proteomes" id="UP001345013">
    <property type="component" value="Unassembled WGS sequence"/>
</dbReference>
<comment type="caution">
    <text evidence="1">The sequence shown here is derived from an EMBL/GenBank/DDBJ whole genome shotgun (WGS) entry which is preliminary data.</text>
</comment>
<evidence type="ECO:0000313" key="2">
    <source>
        <dbReference type="Proteomes" id="UP001345013"/>
    </source>
</evidence>
<proteinExistence type="predicted"/>
<protein>
    <submittedName>
        <fullName evidence="1">Uncharacterized protein</fullName>
    </submittedName>
</protein>